<comment type="caution">
    <text evidence="1">The sequence shown here is derived from an EMBL/GenBank/DDBJ whole genome shotgun (WGS) entry which is preliminary data.</text>
</comment>
<protein>
    <submittedName>
        <fullName evidence="1">Uncharacterized protein</fullName>
    </submittedName>
</protein>
<reference evidence="1" key="1">
    <citation type="submission" date="2020-08" db="EMBL/GenBank/DDBJ databases">
        <title>Genome public.</title>
        <authorList>
            <person name="Liu C."/>
            <person name="Sun Q."/>
        </authorList>
    </citation>
    <scope>NUCLEOTIDE SEQUENCE</scope>
    <source>
        <strain evidence="1">BX15</strain>
    </source>
</reference>
<dbReference type="EMBL" id="JACOQI010000001">
    <property type="protein sequence ID" value="MBC5768788.1"/>
    <property type="molecule type" value="Genomic_DNA"/>
</dbReference>
<organism evidence="1 2">
    <name type="scientific">Dysosmobacter segnis</name>
    <dbReference type="NCBI Taxonomy" id="2763042"/>
    <lineage>
        <taxon>Bacteria</taxon>
        <taxon>Bacillati</taxon>
        <taxon>Bacillota</taxon>
        <taxon>Clostridia</taxon>
        <taxon>Eubacteriales</taxon>
        <taxon>Oscillospiraceae</taxon>
        <taxon>Dysosmobacter</taxon>
    </lineage>
</organism>
<sequence length="85" mass="9702">MAKFYFTYGTDGQPFFGGWTEVEAPDSHAACAAFRAYHPDKTEGLVNCSSIYDEEKFKLTGMYRESNFGFRCHEIITLRREAATN</sequence>
<name>A0A923S680_9FIRM</name>
<keyword evidence="2" id="KW-1185">Reference proteome</keyword>
<evidence type="ECO:0000313" key="2">
    <source>
        <dbReference type="Proteomes" id="UP000620327"/>
    </source>
</evidence>
<gene>
    <name evidence="1" type="ORF">H8Z83_00270</name>
</gene>
<dbReference type="Proteomes" id="UP000620327">
    <property type="component" value="Unassembled WGS sequence"/>
</dbReference>
<evidence type="ECO:0000313" key="1">
    <source>
        <dbReference type="EMBL" id="MBC5768788.1"/>
    </source>
</evidence>
<accession>A0A923S680</accession>
<proteinExistence type="predicted"/>
<dbReference type="RefSeq" id="WP_187013200.1">
    <property type="nucleotide sequence ID" value="NZ_JACOQI010000001.1"/>
</dbReference>
<dbReference type="AlphaFoldDB" id="A0A923S680"/>